<sequence length="42" mass="4918">MIVKNAFLVFLGFLNYHHANANNHFKLSLYFIVFLLRIFGAC</sequence>
<evidence type="ECO:0000313" key="2">
    <source>
        <dbReference type="Proteomes" id="UP000011872"/>
    </source>
</evidence>
<comment type="caution">
    <text evidence="1">The sequence shown here is derived from an EMBL/GenBank/DDBJ whole genome shotgun (WGS) entry which is preliminary data.</text>
</comment>
<accession>M3R6M7</accession>
<evidence type="ECO:0000313" key="1">
    <source>
        <dbReference type="EMBL" id="EMH27077.1"/>
    </source>
</evidence>
<dbReference type="HOGENOM" id="CLU_3252534_0_0_7"/>
<name>M3R6M7_HELPX</name>
<dbReference type="AlphaFoldDB" id="M3R6M7"/>
<gene>
    <name evidence="1" type="ORF">HMPREF1421_01580</name>
</gene>
<dbReference type="Proteomes" id="UP000011872">
    <property type="component" value="Unassembled WGS sequence"/>
</dbReference>
<proteinExistence type="predicted"/>
<reference evidence="1 2" key="1">
    <citation type="submission" date="2012-12" db="EMBL/GenBank/DDBJ databases">
        <authorList>
            <person name="Weinstock G."/>
            <person name="Sodergren E."/>
            <person name="Lobos E.A."/>
            <person name="Fulton L."/>
            <person name="Fulton R."/>
            <person name="Courtney L."/>
            <person name="Fronick C."/>
            <person name="O'Laughlin M."/>
            <person name="Godfrey J."/>
            <person name="Wilson R.M."/>
            <person name="Miner T."/>
            <person name="Farmer C."/>
            <person name="Delehaunty K."/>
            <person name="Cordes M."/>
            <person name="Minx P."/>
            <person name="Tomlinson C."/>
            <person name="Chen J."/>
            <person name="Wollam A."/>
            <person name="Pepin K.H."/>
            <person name="Bhonagiri V."/>
            <person name="Zhang X."/>
            <person name="Suruliraj S."/>
            <person name="Antonio M."/>
            <person name="Secka O."/>
            <person name="Thomas J."/>
            <person name="Warren W."/>
            <person name="Mitreva M."/>
            <person name="Mardis E.R."/>
            <person name="Wilson R.K."/>
        </authorList>
    </citation>
    <scope>NUCLEOTIDE SEQUENCE [LARGE SCALE GENOMIC DNA]</scope>
    <source>
        <strain evidence="1 2">GAM265BSii</strain>
    </source>
</reference>
<protein>
    <submittedName>
        <fullName evidence="1">Uncharacterized protein</fullName>
    </submittedName>
</protein>
<organism evidence="1 2">
    <name type="scientific">Helicobacter pylori GAM265BSii</name>
    <dbReference type="NCBI Taxonomy" id="1159049"/>
    <lineage>
        <taxon>Bacteria</taxon>
        <taxon>Pseudomonadati</taxon>
        <taxon>Campylobacterota</taxon>
        <taxon>Epsilonproteobacteria</taxon>
        <taxon>Campylobacterales</taxon>
        <taxon>Helicobacteraceae</taxon>
        <taxon>Helicobacter</taxon>
    </lineage>
</organism>
<dbReference type="EMBL" id="APDY01000076">
    <property type="protein sequence ID" value="EMH27077.1"/>
    <property type="molecule type" value="Genomic_DNA"/>
</dbReference>